<name>A0A934KTF4_9FLAO</name>
<dbReference type="Proteomes" id="UP000662373">
    <property type="component" value="Unassembled WGS sequence"/>
</dbReference>
<keyword evidence="3" id="KW-1185">Reference proteome</keyword>
<keyword evidence="1" id="KW-1133">Transmembrane helix</keyword>
<keyword evidence="1" id="KW-0812">Transmembrane</keyword>
<accession>A0A934KTF4</accession>
<evidence type="ECO:0000313" key="3">
    <source>
        <dbReference type="Proteomes" id="UP000662373"/>
    </source>
</evidence>
<proteinExistence type="predicted"/>
<evidence type="ECO:0008006" key="4">
    <source>
        <dbReference type="Google" id="ProtNLM"/>
    </source>
</evidence>
<feature type="transmembrane region" description="Helical" evidence="1">
    <location>
        <begin position="27"/>
        <end position="51"/>
    </location>
</feature>
<gene>
    <name evidence="2" type="ORF">JEM65_07150</name>
</gene>
<feature type="transmembrane region" description="Helical" evidence="1">
    <location>
        <begin position="58"/>
        <end position="81"/>
    </location>
</feature>
<protein>
    <recommendedName>
        <fullName evidence="4">Tox-REase-7 domain-containing protein</fullName>
    </recommendedName>
</protein>
<sequence length="310" mass="30637">MGAYMGGAQANGTWNPLKWNYKSSSTWIGMAGGAAIGIATAGIGIAVTAAITPALASLGITGGILGGAITGIATGTAAGAFSGGFSSILPGGSGNFWGGVVKGAIMGAITGGILGASIGGLMTPKGHNVWTGAAPRAAVAPVSTIQATGVSTIDDAASIKTEVLTSKIASPAPSTNPSVAPAPTTPIKDGMGVVEVNIRPVQKSLDLSTVNTGTKTISQFSGSAIEDGVAYAMKNKISHVFGNSAHNLDPLVKSLGGQENTFRSVLNAANGKLPTSGVFNNVFLDVGGYNVIVRGSVVNGIPKIGTMFIP</sequence>
<feature type="transmembrane region" description="Helical" evidence="1">
    <location>
        <begin position="101"/>
        <end position="121"/>
    </location>
</feature>
<keyword evidence="1" id="KW-0472">Membrane</keyword>
<dbReference type="AlphaFoldDB" id="A0A934KTF4"/>
<evidence type="ECO:0000256" key="1">
    <source>
        <dbReference type="SAM" id="Phobius"/>
    </source>
</evidence>
<comment type="caution">
    <text evidence="2">The sequence shown here is derived from an EMBL/GenBank/DDBJ whole genome shotgun (WGS) entry which is preliminary data.</text>
</comment>
<reference evidence="2 3" key="1">
    <citation type="submission" date="2020-09" db="EMBL/GenBank/DDBJ databases">
        <title>Draft genome of Gelidibacter salicanalis PAMC21136.</title>
        <authorList>
            <person name="Park H."/>
        </authorList>
    </citation>
    <scope>NUCLEOTIDE SEQUENCE [LARGE SCALE GENOMIC DNA]</scope>
    <source>
        <strain evidence="2 3">PAMC21136</strain>
    </source>
</reference>
<dbReference type="EMBL" id="JAEHJZ010000012">
    <property type="protein sequence ID" value="MBJ7880428.1"/>
    <property type="molecule type" value="Genomic_DNA"/>
</dbReference>
<organism evidence="2 3">
    <name type="scientific">Gelidibacter salicanalis</name>
    <dbReference type="NCBI Taxonomy" id="291193"/>
    <lineage>
        <taxon>Bacteria</taxon>
        <taxon>Pseudomonadati</taxon>
        <taxon>Bacteroidota</taxon>
        <taxon>Flavobacteriia</taxon>
        <taxon>Flavobacteriales</taxon>
        <taxon>Flavobacteriaceae</taxon>
        <taxon>Gelidibacter</taxon>
    </lineage>
</organism>
<evidence type="ECO:0000313" key="2">
    <source>
        <dbReference type="EMBL" id="MBJ7880428.1"/>
    </source>
</evidence>